<gene>
    <name evidence="1" type="ORF">MRATA1EN22A_LOCUS2750</name>
</gene>
<sequence length="57" mass="5757">EFSASDLKLQCIGVLNTGGYHAGILPGATLGSEPQGQDNGPCKVYGSSLGSWAAPHV</sequence>
<feature type="non-terminal residue" evidence="1">
    <location>
        <position position="1"/>
    </location>
</feature>
<feature type="non-terminal residue" evidence="1">
    <location>
        <position position="57"/>
    </location>
</feature>
<reference evidence="1" key="2">
    <citation type="submission" date="2025-03" db="EMBL/GenBank/DDBJ databases">
        <authorList>
            <consortium name="ELIXIR-Norway"/>
            <consortium name="Elixir Norway"/>
        </authorList>
    </citation>
    <scope>NUCLEOTIDE SEQUENCE</scope>
</reference>
<proteinExistence type="predicted"/>
<name>A0AC59Y7E6_RANTA</name>
<dbReference type="Proteomes" id="UP001162501">
    <property type="component" value="Chromosome 11"/>
</dbReference>
<organism evidence="1 2">
    <name type="scientific">Rangifer tarandus platyrhynchus</name>
    <name type="common">Svalbard reindeer</name>
    <dbReference type="NCBI Taxonomy" id="3082113"/>
    <lineage>
        <taxon>Eukaryota</taxon>
        <taxon>Metazoa</taxon>
        <taxon>Chordata</taxon>
        <taxon>Craniata</taxon>
        <taxon>Vertebrata</taxon>
        <taxon>Euteleostomi</taxon>
        <taxon>Mammalia</taxon>
        <taxon>Eutheria</taxon>
        <taxon>Laurasiatheria</taxon>
        <taxon>Artiodactyla</taxon>
        <taxon>Ruminantia</taxon>
        <taxon>Pecora</taxon>
        <taxon>Cervidae</taxon>
        <taxon>Odocoileinae</taxon>
        <taxon>Rangifer</taxon>
    </lineage>
</organism>
<dbReference type="EMBL" id="OX596095">
    <property type="protein sequence ID" value="CAM9455802.1"/>
    <property type="molecule type" value="Genomic_DNA"/>
</dbReference>
<protein>
    <submittedName>
        <fullName evidence="1">Uncharacterized protein</fullName>
    </submittedName>
</protein>
<evidence type="ECO:0000313" key="2">
    <source>
        <dbReference type="Proteomes" id="UP001162501"/>
    </source>
</evidence>
<evidence type="ECO:0000313" key="1">
    <source>
        <dbReference type="EMBL" id="CAM9455802.1"/>
    </source>
</evidence>
<accession>A0AC59Y7E6</accession>
<reference evidence="1" key="1">
    <citation type="submission" date="2023-05" db="EMBL/GenBank/DDBJ databases">
        <authorList>
            <consortium name="ELIXIR-Norway"/>
        </authorList>
    </citation>
    <scope>NUCLEOTIDE SEQUENCE</scope>
</reference>